<dbReference type="Gene3D" id="2.60.40.1930">
    <property type="match status" value="1"/>
</dbReference>
<keyword evidence="1" id="KW-0732">Signal</keyword>
<dbReference type="Proteomes" id="UP000242687">
    <property type="component" value="Unassembled WGS sequence"/>
</dbReference>
<proteinExistence type="predicted"/>
<protein>
    <recommendedName>
        <fullName evidence="4">TonB-dependent receptor-like protein</fullName>
    </recommendedName>
</protein>
<feature type="signal peptide" evidence="1">
    <location>
        <begin position="1"/>
        <end position="27"/>
    </location>
</feature>
<dbReference type="AlphaFoldDB" id="A0A2H9VUR5"/>
<accession>A0A2H9VUR5</accession>
<evidence type="ECO:0000313" key="2">
    <source>
        <dbReference type="EMBL" id="PJJ84555.1"/>
    </source>
</evidence>
<feature type="chain" id="PRO_5014169210" description="TonB-dependent receptor-like protein" evidence="1">
    <location>
        <begin position="28"/>
        <end position="951"/>
    </location>
</feature>
<evidence type="ECO:0000313" key="3">
    <source>
        <dbReference type="Proteomes" id="UP000242687"/>
    </source>
</evidence>
<sequence>MLKMYRKNKNCFFVLLLFAVQAVTAKAQSALSLKQAVETISAYNQANTPDKIFVHTDKWNYNKEDTLWFKSYILNATTMASSTKSGVMYLEISDGENHIITRNMVAVKNGSGSGYIPLNNRFLGGTYILRAYTNWNRNFGDKYVFTRQFFINDLEDAVWRVNSRFDIVKNAASDKLMANLTFLRNDGLGPIGEELNTRVSWAGSNFYRAKITPTPNGEANFAFDLPPEADLKEISINLTKKNKKGADVTLNIPVIANRDDKLSVQFMPEGGNILAGLVNKVAFKVLNEQGYGVDIEGGVYNNNNELVAQMSSTHKGMGTFYLNALNNETYTARITYRGVKLNFTLPAVKPSGIMLQVDNIRSADSLTVYVAPTQDVQHTGESYYLIGQSRGGNCYGAVVNSGNGAVRIKISKKIFLTGVAKLTLFNTTMQPLATRAFFIDHHDVINFSVTPTAGHHTWGDSVSIKVKASDKDGRPVSGNFSVAITSNNLVEQDSTGISNLNVKLLLNDDLQGNVENPGWYFSAGDERLKAMALDNLLLTQGWTNYNWQVVFQPLKKPEFEPEPEFAVKGRVKTMFNKPIPHTGIVLMSTKPIIVTDTTSNDKGEFMFTDLYPVDTMTFKLQARNLKGKSSNVKLEVDEFVPPVFTLPQQRIIPWYVNIDTARSSAIREGRLQTEENIKVSGQQLKEVQVKAKKVVSGSKGLLAPGEADLIFTAEDIQKMGRVSLGDILLDHVPGLRYGLPKAANRNSYNMNQSTSMVVDIPSVFDTEGPGYNLRNVPTYFIVDGVSTLETTSAGINYANYIRTIFHYLQADDIKGIEVITSYANQNTYVNKYIRRHNPMAKAKDYTFVEITTYSGNGLFTRTTVGTYTYRPLVFAPKKEFYVPKYNVKNSSQGIDARPTIYWNPDVVTDENGNAEIVFYTTGKRNDLHIAIQGADMFGKLGSAGIKIMIPD</sequence>
<keyword evidence="3" id="KW-1185">Reference proteome</keyword>
<comment type="caution">
    <text evidence="2">The sequence shown here is derived from an EMBL/GenBank/DDBJ whole genome shotgun (WGS) entry which is preliminary data.</text>
</comment>
<evidence type="ECO:0000256" key="1">
    <source>
        <dbReference type="SAM" id="SignalP"/>
    </source>
</evidence>
<reference evidence="2 3" key="1">
    <citation type="submission" date="2017-11" db="EMBL/GenBank/DDBJ databases">
        <title>Genomic Encyclopedia of Archaeal and Bacterial Type Strains, Phase II (KMG-II): From Individual Species to Whole Genera.</title>
        <authorList>
            <person name="Goeker M."/>
        </authorList>
    </citation>
    <scope>NUCLEOTIDE SEQUENCE [LARGE SCALE GENOMIC DNA]</scope>
    <source>
        <strain evidence="2 3">DSM 28175</strain>
    </source>
</reference>
<dbReference type="EMBL" id="PGFJ01000001">
    <property type="protein sequence ID" value="PJJ84555.1"/>
    <property type="molecule type" value="Genomic_DNA"/>
</dbReference>
<organism evidence="2 3">
    <name type="scientific">Mucilaginibacter auburnensis</name>
    <dbReference type="NCBI Taxonomy" id="1457233"/>
    <lineage>
        <taxon>Bacteria</taxon>
        <taxon>Pseudomonadati</taxon>
        <taxon>Bacteroidota</taxon>
        <taxon>Sphingobacteriia</taxon>
        <taxon>Sphingobacteriales</taxon>
        <taxon>Sphingobacteriaceae</taxon>
        <taxon>Mucilaginibacter</taxon>
    </lineage>
</organism>
<dbReference type="SUPFAM" id="SSF49464">
    <property type="entry name" value="Carboxypeptidase regulatory domain-like"/>
    <property type="match status" value="1"/>
</dbReference>
<name>A0A2H9VUR5_9SPHI</name>
<gene>
    <name evidence="2" type="ORF">CLV57_1568</name>
</gene>
<dbReference type="InterPro" id="IPR008969">
    <property type="entry name" value="CarboxyPept-like_regulatory"/>
</dbReference>
<evidence type="ECO:0008006" key="4">
    <source>
        <dbReference type="Google" id="ProtNLM"/>
    </source>
</evidence>